<name>A0ABS4ZJJ5_9MICO</name>
<organism evidence="1 2">
    <name type="scientific">Microbacterium amylolyticum</name>
    <dbReference type="NCBI Taxonomy" id="936337"/>
    <lineage>
        <taxon>Bacteria</taxon>
        <taxon>Bacillati</taxon>
        <taxon>Actinomycetota</taxon>
        <taxon>Actinomycetes</taxon>
        <taxon>Micrococcales</taxon>
        <taxon>Microbacteriaceae</taxon>
        <taxon>Microbacterium</taxon>
    </lineage>
</organism>
<proteinExistence type="predicted"/>
<reference evidence="1 2" key="1">
    <citation type="submission" date="2021-03" db="EMBL/GenBank/DDBJ databases">
        <title>Sequencing the genomes of 1000 actinobacteria strains.</title>
        <authorList>
            <person name="Klenk H.-P."/>
        </authorList>
    </citation>
    <scope>NUCLEOTIDE SEQUENCE [LARGE SCALE GENOMIC DNA]</scope>
    <source>
        <strain evidence="1 2">DSM 24221</strain>
    </source>
</reference>
<evidence type="ECO:0000313" key="2">
    <source>
        <dbReference type="Proteomes" id="UP001519362"/>
    </source>
</evidence>
<dbReference type="EMBL" id="JAGIOL010000001">
    <property type="protein sequence ID" value="MBP2437456.1"/>
    <property type="molecule type" value="Genomic_DNA"/>
</dbReference>
<dbReference type="Proteomes" id="UP001519362">
    <property type="component" value="Unassembled WGS sequence"/>
</dbReference>
<accession>A0ABS4ZJJ5</accession>
<protein>
    <submittedName>
        <fullName evidence="1">Gamma-glutamyltranspeptidase</fullName>
    </submittedName>
</protein>
<gene>
    <name evidence="1" type="ORF">JOF34_002042</name>
</gene>
<comment type="caution">
    <text evidence="1">The sequence shown here is derived from an EMBL/GenBank/DDBJ whole genome shotgun (WGS) entry which is preliminary data.</text>
</comment>
<evidence type="ECO:0000313" key="1">
    <source>
        <dbReference type="EMBL" id="MBP2437456.1"/>
    </source>
</evidence>
<keyword evidence="2" id="KW-1185">Reference proteome</keyword>
<sequence>MISATPSGGLQSSPHIPEVGFCLGTRLQTALLRTIVGGYEPQQAIDAPAFHTTSMPGSFWPRTWTPGIRDRAIAEAADTGLTSFL</sequence>